<organism evidence="1 2">
    <name type="scientific">Auriscalpium vulgare</name>
    <dbReference type="NCBI Taxonomy" id="40419"/>
    <lineage>
        <taxon>Eukaryota</taxon>
        <taxon>Fungi</taxon>
        <taxon>Dikarya</taxon>
        <taxon>Basidiomycota</taxon>
        <taxon>Agaricomycotina</taxon>
        <taxon>Agaricomycetes</taxon>
        <taxon>Russulales</taxon>
        <taxon>Auriscalpiaceae</taxon>
        <taxon>Auriscalpium</taxon>
    </lineage>
</organism>
<gene>
    <name evidence="1" type="ORF">FA95DRAFT_138562</name>
</gene>
<proteinExistence type="predicted"/>
<dbReference type="EMBL" id="MU275849">
    <property type="protein sequence ID" value="KAI0051803.1"/>
    <property type="molecule type" value="Genomic_DNA"/>
</dbReference>
<name>A0ACB8S7M7_9AGAM</name>
<protein>
    <submittedName>
        <fullName evidence="1">Uncharacterized protein</fullName>
    </submittedName>
</protein>
<reference evidence="1" key="2">
    <citation type="journal article" date="2022" name="New Phytol.">
        <title>Evolutionary transition to the ectomycorrhizal habit in the genomes of a hyperdiverse lineage of mushroom-forming fungi.</title>
        <authorList>
            <person name="Looney B."/>
            <person name="Miyauchi S."/>
            <person name="Morin E."/>
            <person name="Drula E."/>
            <person name="Courty P.E."/>
            <person name="Kohler A."/>
            <person name="Kuo A."/>
            <person name="LaButti K."/>
            <person name="Pangilinan J."/>
            <person name="Lipzen A."/>
            <person name="Riley R."/>
            <person name="Andreopoulos W."/>
            <person name="He G."/>
            <person name="Johnson J."/>
            <person name="Nolan M."/>
            <person name="Tritt A."/>
            <person name="Barry K.W."/>
            <person name="Grigoriev I.V."/>
            <person name="Nagy L.G."/>
            <person name="Hibbett D."/>
            <person name="Henrissat B."/>
            <person name="Matheny P.B."/>
            <person name="Labbe J."/>
            <person name="Martin F.M."/>
        </authorList>
    </citation>
    <scope>NUCLEOTIDE SEQUENCE</scope>
    <source>
        <strain evidence="1">FP105234-sp</strain>
    </source>
</reference>
<keyword evidence="2" id="KW-1185">Reference proteome</keyword>
<sequence length="548" mass="60350">MAGQDCVVDVETDRSESSVVDRFEHYARITGLYPWRPSKSSRQHYFVRYSRPDGVHRACRDSHPDFDVSALTSAYLVDRFIEVTTHGDPPLSSHTASPITPKASTRRQPQPAISTNQPYVAVSPTSALPTPPGSALDRDGSPYLPLPVRPVVLQTAAASDEDKENHDEELVVTQLVSTRPLQSAPPLPISLSLPSATATHPLIPTGMPSLQTDVVLSLCGERIKLDLNALDEDPSTVISLLKASASDCDLWMMVGATYRRRGNVGAAILVVEAMLDGEFMKDHGLVESDLKPGFLMLSHCQTELCKRSRNPDGTETEASLAHMDRSRRWLQRVYGTHVPEPEAPQAAALELVYTNGSAGSSREGNRGLPIAKAMRDVTELPPVRIRPRDVAATAESTLVSAPAPSSVTKTPVDSLQRDLQILRDRQATHVAELSSTRSAKRALEDECVHERTQRRKLERVLYDVEAQLAKAQRMEQEARELLRREIHERRRAEEIARQERELRIDAEERGRKDVRPLLEGLAGLFQRAAAQGDVSALLVAIGCKAQGA</sequence>
<comment type="caution">
    <text evidence="1">The sequence shown here is derived from an EMBL/GenBank/DDBJ whole genome shotgun (WGS) entry which is preliminary data.</text>
</comment>
<evidence type="ECO:0000313" key="2">
    <source>
        <dbReference type="Proteomes" id="UP000814033"/>
    </source>
</evidence>
<reference evidence="1" key="1">
    <citation type="submission" date="2021-02" db="EMBL/GenBank/DDBJ databases">
        <authorList>
            <consortium name="DOE Joint Genome Institute"/>
            <person name="Ahrendt S."/>
            <person name="Looney B.P."/>
            <person name="Miyauchi S."/>
            <person name="Morin E."/>
            <person name="Drula E."/>
            <person name="Courty P.E."/>
            <person name="Chicoki N."/>
            <person name="Fauchery L."/>
            <person name="Kohler A."/>
            <person name="Kuo A."/>
            <person name="Labutti K."/>
            <person name="Pangilinan J."/>
            <person name="Lipzen A."/>
            <person name="Riley R."/>
            <person name="Andreopoulos W."/>
            <person name="He G."/>
            <person name="Johnson J."/>
            <person name="Barry K.W."/>
            <person name="Grigoriev I.V."/>
            <person name="Nagy L."/>
            <person name="Hibbett D."/>
            <person name="Henrissat B."/>
            <person name="Matheny P.B."/>
            <person name="Labbe J."/>
            <person name="Martin F."/>
        </authorList>
    </citation>
    <scope>NUCLEOTIDE SEQUENCE</scope>
    <source>
        <strain evidence="1">FP105234-sp</strain>
    </source>
</reference>
<accession>A0ACB8S7M7</accession>
<dbReference type="Proteomes" id="UP000814033">
    <property type="component" value="Unassembled WGS sequence"/>
</dbReference>
<evidence type="ECO:0000313" key="1">
    <source>
        <dbReference type="EMBL" id="KAI0051803.1"/>
    </source>
</evidence>